<dbReference type="PRINTS" id="PR00722">
    <property type="entry name" value="CHYMOTRYPSIN"/>
</dbReference>
<dbReference type="PANTHER" id="PTHR24276:SF96">
    <property type="entry name" value="PEPTIDASE S1 DOMAIN-CONTAINING PROTEIN"/>
    <property type="match status" value="1"/>
</dbReference>
<dbReference type="PROSITE" id="PS00135">
    <property type="entry name" value="TRYPSIN_SER"/>
    <property type="match status" value="1"/>
</dbReference>
<keyword evidence="2 6" id="KW-0645">Protease</keyword>
<gene>
    <name evidence="10" type="primary">LOC113512930</name>
</gene>
<dbReference type="GO" id="GO:0090729">
    <property type="term" value="F:toxin activity"/>
    <property type="evidence" value="ECO:0007669"/>
    <property type="project" value="UniProtKB-KW"/>
</dbReference>
<dbReference type="InterPro" id="IPR001254">
    <property type="entry name" value="Trypsin_dom"/>
</dbReference>
<dbReference type="GO" id="GO:0005576">
    <property type="term" value="C:extracellular region"/>
    <property type="evidence" value="ECO:0007669"/>
    <property type="project" value="UniProtKB-SubCell"/>
</dbReference>
<dbReference type="InterPro" id="IPR018114">
    <property type="entry name" value="TRYPSIN_HIS"/>
</dbReference>
<dbReference type="InterPro" id="IPR001314">
    <property type="entry name" value="Peptidase_S1A"/>
</dbReference>
<dbReference type="InterPro" id="IPR050430">
    <property type="entry name" value="Peptidase_S1"/>
</dbReference>
<evidence type="ECO:0000256" key="2">
    <source>
        <dbReference type="ARBA" id="ARBA00022670"/>
    </source>
</evidence>
<name>A0A6J1WN74_GALME</name>
<evidence type="ECO:0000256" key="4">
    <source>
        <dbReference type="ARBA" id="ARBA00022825"/>
    </source>
</evidence>
<dbReference type="SMART" id="SM00020">
    <property type="entry name" value="Tryp_SPc"/>
    <property type="match status" value="1"/>
</dbReference>
<dbReference type="GO" id="GO:0004252">
    <property type="term" value="F:serine-type endopeptidase activity"/>
    <property type="evidence" value="ECO:0007669"/>
    <property type="project" value="InterPro"/>
</dbReference>
<keyword evidence="9" id="KW-1185">Reference proteome</keyword>
<dbReference type="CDD" id="cd00190">
    <property type="entry name" value="Tryp_SPc"/>
    <property type="match status" value="1"/>
</dbReference>
<dbReference type="SUPFAM" id="SSF50494">
    <property type="entry name" value="Trypsin-like serine proteases"/>
    <property type="match status" value="1"/>
</dbReference>
<dbReference type="FunCoup" id="A0A6J1WN74">
    <property type="interactions" value="58"/>
</dbReference>
<dbReference type="GeneID" id="113512930"/>
<dbReference type="PROSITE" id="PS00134">
    <property type="entry name" value="TRYPSIN_HIS"/>
    <property type="match status" value="1"/>
</dbReference>
<dbReference type="Proteomes" id="UP001652740">
    <property type="component" value="Unplaced"/>
</dbReference>
<dbReference type="KEGG" id="gmw:113512930"/>
<evidence type="ECO:0000259" key="8">
    <source>
        <dbReference type="PROSITE" id="PS50240"/>
    </source>
</evidence>
<reference evidence="10" key="1">
    <citation type="submission" date="2025-08" db="UniProtKB">
        <authorList>
            <consortium name="RefSeq"/>
        </authorList>
    </citation>
    <scope>IDENTIFICATION</scope>
    <source>
        <tissue evidence="10">Whole larvae</tissue>
    </source>
</reference>
<feature type="domain" description="Peptidase S1" evidence="8">
    <location>
        <begin position="62"/>
        <end position="300"/>
    </location>
</feature>
<dbReference type="InParanoid" id="A0A6J1WN74"/>
<keyword evidence="3 6" id="KW-0378">Hydrolase</keyword>
<keyword evidence="7" id="KW-0732">Signal</keyword>
<dbReference type="GO" id="GO:0006508">
    <property type="term" value="P:proteolysis"/>
    <property type="evidence" value="ECO:0007669"/>
    <property type="project" value="UniProtKB-KW"/>
</dbReference>
<dbReference type="AlphaFoldDB" id="A0A6J1WN74"/>
<dbReference type="Pfam" id="PF00089">
    <property type="entry name" value="Trypsin"/>
    <property type="match status" value="1"/>
</dbReference>
<keyword evidence="4 6" id="KW-0720">Serine protease</keyword>
<evidence type="ECO:0000256" key="5">
    <source>
        <dbReference type="ARBA" id="ARBA00023157"/>
    </source>
</evidence>
<feature type="chain" id="PRO_5046017846" evidence="7">
    <location>
        <begin position="16"/>
        <end position="300"/>
    </location>
</feature>
<evidence type="ECO:0000256" key="7">
    <source>
        <dbReference type="SAM" id="SignalP"/>
    </source>
</evidence>
<organism evidence="9 10">
    <name type="scientific">Galleria mellonella</name>
    <name type="common">Greater wax moth</name>
    <dbReference type="NCBI Taxonomy" id="7137"/>
    <lineage>
        <taxon>Eukaryota</taxon>
        <taxon>Metazoa</taxon>
        <taxon>Ecdysozoa</taxon>
        <taxon>Arthropoda</taxon>
        <taxon>Hexapoda</taxon>
        <taxon>Insecta</taxon>
        <taxon>Pterygota</taxon>
        <taxon>Neoptera</taxon>
        <taxon>Endopterygota</taxon>
        <taxon>Lepidoptera</taxon>
        <taxon>Glossata</taxon>
        <taxon>Ditrysia</taxon>
        <taxon>Pyraloidea</taxon>
        <taxon>Pyralidae</taxon>
        <taxon>Galleriinae</taxon>
        <taxon>Galleria</taxon>
    </lineage>
</organism>
<keyword evidence="5" id="KW-1015">Disulfide bond</keyword>
<feature type="signal peptide" evidence="7">
    <location>
        <begin position="1"/>
        <end position="15"/>
    </location>
</feature>
<dbReference type="InterPro" id="IPR009003">
    <property type="entry name" value="Peptidase_S1_PA"/>
</dbReference>
<sequence length="300" mass="32070">MRILVLLGLVTVVASNPLAGVRIPLSYHEEIGFPLAKRIKETEDRIFAGKDYETVLRENGRIVGGEIAPIAAHPYMAGLVIMFLGIVGQSACGASLISSTRLVTAAHCWSYGQLQGLQVTVVLGSHFLFYGGNRIPTTRVVVHPNWDQTTLNNDVAVIILPQNVTFTGDIQPIALPGYHLDDQFIGEWATAVGYGRTSDQQVGINANAVVSHVNLQVISVQQCQATFGTTFVRESTICTSGTDGVGVCNGDSGGPLFINRNGQNILVGISSFVAAAGCELGFPSAFARVTSFYSFILHNM</sequence>
<dbReference type="InterPro" id="IPR033116">
    <property type="entry name" value="TRYPSIN_SER"/>
</dbReference>
<evidence type="ECO:0000256" key="3">
    <source>
        <dbReference type="ARBA" id="ARBA00022801"/>
    </source>
</evidence>
<dbReference type="InterPro" id="IPR043504">
    <property type="entry name" value="Peptidase_S1_PA_chymotrypsin"/>
</dbReference>
<dbReference type="RefSeq" id="XP_026752695.2">
    <property type="nucleotide sequence ID" value="XM_026896894.3"/>
</dbReference>
<evidence type="ECO:0000256" key="6">
    <source>
        <dbReference type="RuleBase" id="RU363034"/>
    </source>
</evidence>
<dbReference type="PANTHER" id="PTHR24276">
    <property type="entry name" value="POLYSERASE-RELATED"/>
    <property type="match status" value="1"/>
</dbReference>
<proteinExistence type="inferred from homology"/>
<dbReference type="PROSITE" id="PS50240">
    <property type="entry name" value="TRYPSIN_DOM"/>
    <property type="match status" value="1"/>
</dbReference>
<protein>
    <submittedName>
        <fullName evidence="10">Brachyurin-like</fullName>
    </submittedName>
</protein>
<accession>A0A6J1WN74</accession>
<evidence type="ECO:0000313" key="9">
    <source>
        <dbReference type="Proteomes" id="UP001652740"/>
    </source>
</evidence>
<evidence type="ECO:0000256" key="1">
    <source>
        <dbReference type="ARBA" id="ARBA00007664"/>
    </source>
</evidence>
<dbReference type="Gene3D" id="2.40.10.10">
    <property type="entry name" value="Trypsin-like serine proteases"/>
    <property type="match status" value="1"/>
</dbReference>
<evidence type="ECO:0000313" key="10">
    <source>
        <dbReference type="RefSeq" id="XP_026752695.2"/>
    </source>
</evidence>
<comment type="similarity">
    <text evidence="1">Belongs to the peptidase S1 family.</text>
</comment>